<dbReference type="GO" id="GO:0003677">
    <property type="term" value="F:DNA binding"/>
    <property type="evidence" value="ECO:0007669"/>
    <property type="project" value="UniProtKB-KW"/>
</dbReference>
<dbReference type="eggNOG" id="KOG3818">
    <property type="taxonomic scope" value="Eukaryota"/>
</dbReference>
<dbReference type="GO" id="GO:0006261">
    <property type="term" value="P:DNA-templated DNA replication"/>
    <property type="evidence" value="ECO:0007669"/>
    <property type="project" value="InterPro"/>
</dbReference>
<dbReference type="InterPro" id="IPR007185">
    <property type="entry name" value="DNA_pol_a/d/e_bsu"/>
</dbReference>
<proteinExistence type="inferred from homology"/>
<evidence type="ECO:0000256" key="7">
    <source>
        <dbReference type="ARBA" id="ARBA00032930"/>
    </source>
</evidence>
<evidence type="ECO:0000313" key="11">
    <source>
        <dbReference type="Proteomes" id="UP000018144"/>
    </source>
</evidence>
<evidence type="ECO:0000256" key="8">
    <source>
        <dbReference type="SAM" id="MobiDB-lite"/>
    </source>
</evidence>
<feature type="region of interest" description="Disordered" evidence="8">
    <location>
        <begin position="152"/>
        <end position="180"/>
    </location>
</feature>
<keyword evidence="6" id="KW-0539">Nucleus</keyword>
<feature type="domain" description="DNA polymerase alpha/delta/epsilon subunit B" evidence="9">
    <location>
        <begin position="417"/>
        <end position="643"/>
    </location>
</feature>
<evidence type="ECO:0000259" key="9">
    <source>
        <dbReference type="Pfam" id="PF04042"/>
    </source>
</evidence>
<feature type="region of interest" description="Disordered" evidence="8">
    <location>
        <begin position="1"/>
        <end position="60"/>
    </location>
</feature>
<evidence type="ECO:0000256" key="3">
    <source>
        <dbReference type="ARBA" id="ARBA00016011"/>
    </source>
</evidence>
<evidence type="ECO:0000256" key="2">
    <source>
        <dbReference type="ARBA" id="ARBA00009560"/>
    </source>
</evidence>
<dbReference type="InterPro" id="IPR016266">
    <property type="entry name" value="POLE2"/>
</dbReference>
<keyword evidence="5" id="KW-0238">DNA-binding</keyword>
<dbReference type="AlphaFoldDB" id="U4L0M3"/>
<keyword evidence="4" id="KW-0235">DNA replication</keyword>
<dbReference type="Proteomes" id="UP000018144">
    <property type="component" value="Unassembled WGS sequence"/>
</dbReference>
<reference evidence="10 11" key="1">
    <citation type="journal article" date="2013" name="PLoS Genet.">
        <title>The genome and development-dependent transcriptomes of Pyronema confluens: a window into fungal evolution.</title>
        <authorList>
            <person name="Traeger S."/>
            <person name="Altegoer F."/>
            <person name="Freitag M."/>
            <person name="Gabaldon T."/>
            <person name="Kempken F."/>
            <person name="Kumar A."/>
            <person name="Marcet-Houben M."/>
            <person name="Poggeler S."/>
            <person name="Stajich J.E."/>
            <person name="Nowrousian M."/>
        </authorList>
    </citation>
    <scope>NUCLEOTIDE SEQUENCE [LARGE SCALE GENOMIC DNA]</scope>
    <source>
        <strain evidence="11">CBS 100304</strain>
        <tissue evidence="10">Vegetative mycelium</tissue>
    </source>
</reference>
<accession>U4L0M3</accession>
<dbReference type="Pfam" id="PF04042">
    <property type="entry name" value="DNA_pol_E_B"/>
    <property type="match status" value="1"/>
</dbReference>
<evidence type="ECO:0000256" key="5">
    <source>
        <dbReference type="ARBA" id="ARBA00023125"/>
    </source>
</evidence>
<protein>
    <recommendedName>
        <fullName evidence="3">DNA polymerase epsilon subunit B</fullName>
    </recommendedName>
    <alternativeName>
        <fullName evidence="7">DNA polymerase II subunit 2</fullName>
    </alternativeName>
</protein>
<feature type="compositionally biased region" description="Low complexity" evidence="8">
    <location>
        <begin position="158"/>
        <end position="169"/>
    </location>
</feature>
<dbReference type="OrthoDB" id="10254730at2759"/>
<feature type="compositionally biased region" description="Low complexity" evidence="8">
    <location>
        <begin position="21"/>
        <end position="31"/>
    </location>
</feature>
<gene>
    <name evidence="10" type="ORF">PCON_07337</name>
</gene>
<comment type="similarity">
    <text evidence="2">Belongs to the DNA polymerase epsilon subunit B family.</text>
</comment>
<comment type="subcellular location">
    <subcellularLocation>
        <location evidence="1">Nucleus</location>
    </subcellularLocation>
</comment>
<evidence type="ECO:0000256" key="4">
    <source>
        <dbReference type="ARBA" id="ARBA00022705"/>
    </source>
</evidence>
<evidence type="ECO:0000313" key="10">
    <source>
        <dbReference type="EMBL" id="CCX07748.1"/>
    </source>
</evidence>
<dbReference type="STRING" id="1076935.U4L0M3"/>
<feature type="compositionally biased region" description="Polar residues" evidence="8">
    <location>
        <begin position="7"/>
        <end position="16"/>
    </location>
</feature>
<organism evidence="10 11">
    <name type="scientific">Pyronema omphalodes (strain CBS 100304)</name>
    <name type="common">Pyronema confluens</name>
    <dbReference type="NCBI Taxonomy" id="1076935"/>
    <lineage>
        <taxon>Eukaryota</taxon>
        <taxon>Fungi</taxon>
        <taxon>Dikarya</taxon>
        <taxon>Ascomycota</taxon>
        <taxon>Pezizomycotina</taxon>
        <taxon>Pezizomycetes</taxon>
        <taxon>Pezizales</taxon>
        <taxon>Pyronemataceae</taxon>
        <taxon>Pyronema</taxon>
    </lineage>
</organism>
<sequence>MPPVQPNPKNKTSLTTFLRRAPSAPAAAASSQISSDPFEPLARSTPVRSSPAPVERPAPRSLAVDIPPSVLRPIAFRVFTKKHNLTLKSDALTLLCQFIGRRCGAEWRDSGSGEKLLDEVARRWKRAETAGKILVDGGDALKAVLKGMDVPGGDATGRSPLSRTSSTLSIDGGDIPSSMLLGGVQDTEMPEAEREEIEDAVDPAEYFKIVDAFEQPKMVYNMNKKLFERGPKPSLFPPPTAKTTLFRTRYNVIHSRILRNDSFLAPTYSKSSNANPKSFYKLTSISALLGRSGQNFLLFGMLQYSPSGILSLYDPTGEIELDTKLTQPLPDENANWFVPGMFVILDGMYEEDGRFTVYTALSPPPERREASAEIFGHVDFLGNGVSLDMSSPSGGGQQGSMMRKVELALTHIRWVAIGEVTLDQPKTLEALRKLFEKYSKEPPMLFILSGNFSSVPVAPGDNNAIRGYKENFDALASLLVEFPMICMNSTLLFIPGDHDPWASAFSGGSTAAWPRKAVPEVFLNRVKRVAKHVKCASSPCRLGYFTSEVVVCRDDIVGRLQRTQIRFAKPAQDDEMEVDGAGVEPTQSATQVDDDTKLARKLVKTVLDQGYLSPFLGNKRPVLWDFAHTLGLYPLPSALLLIEPFAAPFAVTYEGCHVINPGKFTHRRKARWIEYSPSDRRGEVIEESF</sequence>
<dbReference type="EMBL" id="HF935371">
    <property type="protein sequence ID" value="CCX07748.1"/>
    <property type="molecule type" value="Genomic_DNA"/>
</dbReference>
<evidence type="ECO:0000256" key="6">
    <source>
        <dbReference type="ARBA" id="ARBA00023242"/>
    </source>
</evidence>
<name>U4L0M3_PYROM</name>
<keyword evidence="11" id="KW-1185">Reference proteome</keyword>
<dbReference type="PANTHER" id="PTHR12708:SF0">
    <property type="entry name" value="DNA POLYMERASE EPSILON SUBUNIT 2"/>
    <property type="match status" value="1"/>
</dbReference>
<evidence type="ECO:0000256" key="1">
    <source>
        <dbReference type="ARBA" id="ARBA00004123"/>
    </source>
</evidence>
<dbReference type="GO" id="GO:0008622">
    <property type="term" value="C:epsilon DNA polymerase complex"/>
    <property type="evidence" value="ECO:0007669"/>
    <property type="project" value="InterPro"/>
</dbReference>
<dbReference type="GO" id="GO:0042276">
    <property type="term" value="P:error-prone translesion synthesis"/>
    <property type="evidence" value="ECO:0007669"/>
    <property type="project" value="TreeGrafter"/>
</dbReference>
<dbReference type="PANTHER" id="PTHR12708">
    <property type="entry name" value="DNA POLYMERASE EPSILON SUBUNIT B"/>
    <property type="match status" value="1"/>
</dbReference>
<dbReference type="OMA" id="PEDGAWF"/>